<dbReference type="GeneID" id="64636455"/>
<accession>A0A9P7E7Q7</accession>
<name>A0A9P7E7Q7_9AGAM</name>
<organism evidence="1 2">
    <name type="scientific">Suillus subaureus</name>
    <dbReference type="NCBI Taxonomy" id="48587"/>
    <lineage>
        <taxon>Eukaryota</taxon>
        <taxon>Fungi</taxon>
        <taxon>Dikarya</taxon>
        <taxon>Basidiomycota</taxon>
        <taxon>Agaricomycotina</taxon>
        <taxon>Agaricomycetes</taxon>
        <taxon>Agaricomycetidae</taxon>
        <taxon>Boletales</taxon>
        <taxon>Suillineae</taxon>
        <taxon>Suillaceae</taxon>
        <taxon>Suillus</taxon>
    </lineage>
</organism>
<dbReference type="AlphaFoldDB" id="A0A9P7E7Q7"/>
<protein>
    <submittedName>
        <fullName evidence="1">Uncharacterized protein</fullName>
    </submittedName>
</protein>
<dbReference type="Proteomes" id="UP000807769">
    <property type="component" value="Unassembled WGS sequence"/>
</dbReference>
<comment type="caution">
    <text evidence="1">The sequence shown here is derived from an EMBL/GenBank/DDBJ whole genome shotgun (WGS) entry which is preliminary data.</text>
</comment>
<dbReference type="EMBL" id="JABBWG010000024">
    <property type="protein sequence ID" value="KAG1813198.1"/>
    <property type="molecule type" value="Genomic_DNA"/>
</dbReference>
<keyword evidence="2" id="KW-1185">Reference proteome</keyword>
<dbReference type="OrthoDB" id="9991317at2759"/>
<dbReference type="RefSeq" id="XP_041191072.1">
    <property type="nucleotide sequence ID" value="XM_041342439.1"/>
</dbReference>
<gene>
    <name evidence="1" type="ORF">BJ212DRAFT_1588705</name>
</gene>
<reference evidence="1" key="1">
    <citation type="journal article" date="2020" name="New Phytol.">
        <title>Comparative genomics reveals dynamic genome evolution in host specialist ectomycorrhizal fungi.</title>
        <authorList>
            <person name="Lofgren L.A."/>
            <person name="Nguyen N.H."/>
            <person name="Vilgalys R."/>
            <person name="Ruytinx J."/>
            <person name="Liao H.L."/>
            <person name="Branco S."/>
            <person name="Kuo A."/>
            <person name="LaButti K."/>
            <person name="Lipzen A."/>
            <person name="Andreopoulos W."/>
            <person name="Pangilinan J."/>
            <person name="Riley R."/>
            <person name="Hundley H."/>
            <person name="Na H."/>
            <person name="Barry K."/>
            <person name="Grigoriev I.V."/>
            <person name="Stajich J.E."/>
            <person name="Kennedy P.G."/>
        </authorList>
    </citation>
    <scope>NUCLEOTIDE SEQUENCE</scope>
    <source>
        <strain evidence="1">MN1</strain>
    </source>
</reference>
<evidence type="ECO:0000313" key="2">
    <source>
        <dbReference type="Proteomes" id="UP000807769"/>
    </source>
</evidence>
<proteinExistence type="predicted"/>
<evidence type="ECO:0000313" key="1">
    <source>
        <dbReference type="EMBL" id="KAG1813198.1"/>
    </source>
</evidence>
<sequence length="107" mass="12188">MLKDLKDGGVMDYTKAAWALNHATHAVKTKVPLEQRMFFVHNVLPRESKANNLLFRLGIDIEQECTQTTHIRTIWLSLPLSIPPALSLKGLVNGHSFGRWFFQCDRG</sequence>